<comment type="caution">
    <text evidence="3">The sequence shown here is derived from an EMBL/GenBank/DDBJ whole genome shotgun (WGS) entry which is preliminary data.</text>
</comment>
<keyword evidence="1" id="KW-0812">Transmembrane</keyword>
<feature type="transmembrane region" description="Helical" evidence="1">
    <location>
        <begin position="250"/>
        <end position="272"/>
    </location>
</feature>
<keyword evidence="1" id="KW-0472">Membrane</keyword>
<reference evidence="3" key="2">
    <citation type="journal article" date="2023" name="Proc. Natl. Acad. Sci. U.S.A.">
        <title>A global phylogenomic analysis of the shiitake genus Lentinula.</title>
        <authorList>
            <person name="Sierra-Patev S."/>
            <person name="Min B."/>
            <person name="Naranjo-Ortiz M."/>
            <person name="Looney B."/>
            <person name="Konkel Z."/>
            <person name="Slot J.C."/>
            <person name="Sakamoto Y."/>
            <person name="Steenwyk J.L."/>
            <person name="Rokas A."/>
            <person name="Carro J."/>
            <person name="Camarero S."/>
            <person name="Ferreira P."/>
            <person name="Molpeceres G."/>
            <person name="Ruiz-Duenas F.J."/>
            <person name="Serrano A."/>
            <person name="Henrissat B."/>
            <person name="Drula E."/>
            <person name="Hughes K.W."/>
            <person name="Mata J.L."/>
            <person name="Ishikawa N.K."/>
            <person name="Vargas-Isla R."/>
            <person name="Ushijima S."/>
            <person name="Smith C.A."/>
            <person name="Donoghue J."/>
            <person name="Ahrendt S."/>
            <person name="Andreopoulos W."/>
            <person name="He G."/>
            <person name="LaButti K."/>
            <person name="Lipzen A."/>
            <person name="Ng V."/>
            <person name="Riley R."/>
            <person name="Sandor L."/>
            <person name="Barry K."/>
            <person name="Martinez A.T."/>
            <person name="Xiao Y."/>
            <person name="Gibbons J.G."/>
            <person name="Terashima K."/>
            <person name="Grigoriev I.V."/>
            <person name="Hibbett D."/>
        </authorList>
    </citation>
    <scope>NUCLEOTIDE SEQUENCE</scope>
    <source>
        <strain evidence="3">Sp2 HRB7682 ss15</strain>
    </source>
</reference>
<keyword evidence="1" id="KW-1133">Transmembrane helix</keyword>
<reference evidence="3" key="1">
    <citation type="submission" date="2022-08" db="EMBL/GenBank/DDBJ databases">
        <authorList>
            <consortium name="DOE Joint Genome Institute"/>
            <person name="Min B."/>
            <person name="Riley R."/>
            <person name="Sierra-Patev S."/>
            <person name="Naranjo-Ortiz M."/>
            <person name="Looney B."/>
            <person name="Konkel Z."/>
            <person name="Slot J.C."/>
            <person name="Sakamoto Y."/>
            <person name="Steenwyk J.L."/>
            <person name="Rokas A."/>
            <person name="Carro J."/>
            <person name="Camarero S."/>
            <person name="Ferreira P."/>
            <person name="Molpeceres G."/>
            <person name="Ruiz-Duenas F.J."/>
            <person name="Serrano A."/>
            <person name="Henrissat B."/>
            <person name="Drula E."/>
            <person name="Hughes K.W."/>
            <person name="Mata J.L."/>
            <person name="Ishikawa N.K."/>
            <person name="Vargas-Isla R."/>
            <person name="Ushijima S."/>
            <person name="Smith C.A."/>
            <person name="Ahrendt S."/>
            <person name="Andreopoulos W."/>
            <person name="He G."/>
            <person name="Labutti K."/>
            <person name="Lipzen A."/>
            <person name="Ng V."/>
            <person name="Sandor L."/>
            <person name="Barry K."/>
            <person name="Martinez A.T."/>
            <person name="Xiao Y."/>
            <person name="Gibbons J.G."/>
            <person name="Terashima K."/>
            <person name="Hibbett D.S."/>
            <person name="Grigoriev I.V."/>
        </authorList>
    </citation>
    <scope>NUCLEOTIDE SEQUENCE</scope>
    <source>
        <strain evidence="3">Sp2 HRB7682 ss15</strain>
    </source>
</reference>
<name>A0A9W9DH59_9AGAR</name>
<feature type="transmembrane region" description="Helical" evidence="1">
    <location>
        <begin position="160"/>
        <end position="182"/>
    </location>
</feature>
<feature type="domain" description="DUF6533" evidence="2">
    <location>
        <begin position="92"/>
        <end position="137"/>
    </location>
</feature>
<dbReference type="Proteomes" id="UP001150238">
    <property type="component" value="Unassembled WGS sequence"/>
</dbReference>
<dbReference type="EMBL" id="JANVFS010000032">
    <property type="protein sequence ID" value="KAJ4470406.1"/>
    <property type="molecule type" value="Genomic_DNA"/>
</dbReference>
<sequence>MSKFLRLVAKSDMVSDAVACNEMDEGSKQVAAQLRSAFDVFDSLLFVLLSLVFVIIVPSSSDSHNIYMIGYLVERASMGIEYDLRKQQIANYAAFAKLALLAYDITINMGSEVRLVWSTSDRFRWSNVIYFTNRYPVVAYQIWSVCYTPNIPHCDALYQFFWFFSFIPTRIAITVSWILRVYAVVDHGLVFAVMLSLLGLAIVGFDIAFYISGTGFPLSFTGTHSDIGMSRVVTIPQIIAVVLYFAPQGLYSAILNNFLLVLSSIMIARFLLGLREMNESRRESIPDEASLDQATTLSTYDLFNGTNRSSGNWMNGSTTTVPVGGRRMNQNGRTQWWAGGTSLVADFDAEIDMR</sequence>
<dbReference type="Pfam" id="PF20151">
    <property type="entry name" value="DUF6533"/>
    <property type="match status" value="1"/>
</dbReference>
<organism evidence="3 4">
    <name type="scientific">Lentinula lateritia</name>
    <dbReference type="NCBI Taxonomy" id="40482"/>
    <lineage>
        <taxon>Eukaryota</taxon>
        <taxon>Fungi</taxon>
        <taxon>Dikarya</taxon>
        <taxon>Basidiomycota</taxon>
        <taxon>Agaricomycotina</taxon>
        <taxon>Agaricomycetes</taxon>
        <taxon>Agaricomycetidae</taxon>
        <taxon>Agaricales</taxon>
        <taxon>Marasmiineae</taxon>
        <taxon>Omphalotaceae</taxon>
        <taxon>Lentinula</taxon>
    </lineage>
</organism>
<feature type="transmembrane region" description="Helical" evidence="1">
    <location>
        <begin position="189"/>
        <end position="211"/>
    </location>
</feature>
<evidence type="ECO:0000259" key="2">
    <source>
        <dbReference type="Pfam" id="PF20151"/>
    </source>
</evidence>
<dbReference type="AlphaFoldDB" id="A0A9W9DH59"/>
<accession>A0A9W9DH59</accession>
<proteinExistence type="predicted"/>
<evidence type="ECO:0000313" key="4">
    <source>
        <dbReference type="Proteomes" id="UP001150238"/>
    </source>
</evidence>
<dbReference type="InterPro" id="IPR045340">
    <property type="entry name" value="DUF6533"/>
</dbReference>
<evidence type="ECO:0000256" key="1">
    <source>
        <dbReference type="SAM" id="Phobius"/>
    </source>
</evidence>
<feature type="transmembrane region" description="Helical" evidence="1">
    <location>
        <begin position="37"/>
        <end position="57"/>
    </location>
</feature>
<gene>
    <name evidence="3" type="ORF">C8J55DRAFT_608290</name>
</gene>
<protein>
    <recommendedName>
        <fullName evidence="2">DUF6533 domain-containing protein</fullName>
    </recommendedName>
</protein>
<evidence type="ECO:0000313" key="3">
    <source>
        <dbReference type="EMBL" id="KAJ4470406.1"/>
    </source>
</evidence>